<protein>
    <recommendedName>
        <fullName evidence="3">Reverse transcriptase</fullName>
    </recommendedName>
</protein>
<dbReference type="Proteomes" id="UP001152622">
    <property type="component" value="Chromosome 10"/>
</dbReference>
<evidence type="ECO:0000313" key="2">
    <source>
        <dbReference type="Proteomes" id="UP001152622"/>
    </source>
</evidence>
<dbReference type="PANTHER" id="PTHR33050:SF7">
    <property type="entry name" value="RIBONUCLEASE H"/>
    <property type="match status" value="1"/>
</dbReference>
<evidence type="ECO:0008006" key="3">
    <source>
        <dbReference type="Google" id="ProtNLM"/>
    </source>
</evidence>
<reference evidence="1" key="1">
    <citation type="journal article" date="2023" name="Science">
        <title>Genome structures resolve the early diversification of teleost fishes.</title>
        <authorList>
            <person name="Parey E."/>
            <person name="Louis A."/>
            <person name="Montfort J."/>
            <person name="Bouchez O."/>
            <person name="Roques C."/>
            <person name="Iampietro C."/>
            <person name="Lluch J."/>
            <person name="Castinel A."/>
            <person name="Donnadieu C."/>
            <person name="Desvignes T."/>
            <person name="Floi Bucao C."/>
            <person name="Jouanno E."/>
            <person name="Wen M."/>
            <person name="Mejri S."/>
            <person name="Dirks R."/>
            <person name="Jansen H."/>
            <person name="Henkel C."/>
            <person name="Chen W.J."/>
            <person name="Zahm M."/>
            <person name="Cabau C."/>
            <person name="Klopp C."/>
            <person name="Thompson A.W."/>
            <person name="Robinson-Rechavi M."/>
            <person name="Braasch I."/>
            <person name="Lecointre G."/>
            <person name="Bobe J."/>
            <person name="Postlethwait J.H."/>
            <person name="Berthelot C."/>
            <person name="Roest Crollius H."/>
            <person name="Guiguen Y."/>
        </authorList>
    </citation>
    <scope>NUCLEOTIDE SEQUENCE</scope>
    <source>
        <strain evidence="1">WJC10195</strain>
    </source>
</reference>
<gene>
    <name evidence="1" type="ORF">SKAU_G00277010</name>
</gene>
<dbReference type="EMBL" id="JAINUF010000010">
    <property type="protein sequence ID" value="KAJ8349112.1"/>
    <property type="molecule type" value="Genomic_DNA"/>
</dbReference>
<evidence type="ECO:0000313" key="1">
    <source>
        <dbReference type="EMBL" id="KAJ8349112.1"/>
    </source>
</evidence>
<sequence>MAVRNTQSLLSHLSELGFSVNREKSILTPTHCIEYLGLKLDAVSYRAYLSQSRVEKFVQQLALFHRGNTVTLRACLRISGLMASAISVVPQGLLKMRDFQRWVLSLRLDSRRHLNRKVKVTPDCVIALRHWKTPLNFKAGRPMGAVSMRRTVTTDTSLRGWGAVYEGRTVNGVWPLDLQQAHINYLALLAIFLALKLFLPFLRGHHVLADPCISVRANAVPTEVNHHHIWVVADVSPFRAEKRHLLPPLPAQVIWQFSPRFWSSPNAPK</sequence>
<dbReference type="PANTHER" id="PTHR33050">
    <property type="entry name" value="REVERSE TRANSCRIPTASE DOMAIN-CONTAINING PROTEIN"/>
    <property type="match status" value="1"/>
</dbReference>
<keyword evidence="2" id="KW-1185">Reference proteome</keyword>
<dbReference type="InterPro" id="IPR052055">
    <property type="entry name" value="Hepadnavirus_pol/RT"/>
</dbReference>
<comment type="caution">
    <text evidence="1">The sequence shown here is derived from an EMBL/GenBank/DDBJ whole genome shotgun (WGS) entry which is preliminary data.</text>
</comment>
<proteinExistence type="predicted"/>
<accession>A0A9Q1IQZ0</accession>
<organism evidence="1 2">
    <name type="scientific">Synaphobranchus kaupii</name>
    <name type="common">Kaup's arrowtooth eel</name>
    <dbReference type="NCBI Taxonomy" id="118154"/>
    <lineage>
        <taxon>Eukaryota</taxon>
        <taxon>Metazoa</taxon>
        <taxon>Chordata</taxon>
        <taxon>Craniata</taxon>
        <taxon>Vertebrata</taxon>
        <taxon>Euteleostomi</taxon>
        <taxon>Actinopterygii</taxon>
        <taxon>Neopterygii</taxon>
        <taxon>Teleostei</taxon>
        <taxon>Anguilliformes</taxon>
        <taxon>Synaphobranchidae</taxon>
        <taxon>Synaphobranchus</taxon>
    </lineage>
</organism>
<dbReference type="InterPro" id="IPR043502">
    <property type="entry name" value="DNA/RNA_pol_sf"/>
</dbReference>
<dbReference type="OrthoDB" id="7756796at2759"/>
<name>A0A9Q1IQZ0_SYNKA</name>
<dbReference type="AlphaFoldDB" id="A0A9Q1IQZ0"/>
<dbReference type="SUPFAM" id="SSF56672">
    <property type="entry name" value="DNA/RNA polymerases"/>
    <property type="match status" value="1"/>
</dbReference>